<protein>
    <submittedName>
        <fullName evidence="3">Uncharacterized protein</fullName>
    </submittedName>
</protein>
<dbReference type="GO" id="GO:0031433">
    <property type="term" value="F:telethonin binding"/>
    <property type="evidence" value="ECO:0007669"/>
    <property type="project" value="TreeGrafter"/>
</dbReference>
<dbReference type="GO" id="GO:0015629">
    <property type="term" value="C:actin cytoskeleton"/>
    <property type="evidence" value="ECO:0007669"/>
    <property type="project" value="TreeGrafter"/>
</dbReference>
<dbReference type="PANTHER" id="PTHR15941">
    <property type="entry name" value="MYOZENIN"/>
    <property type="match status" value="1"/>
</dbReference>
<accession>A0A671KCD7</accession>
<dbReference type="Pfam" id="PF05556">
    <property type="entry name" value="Calsarcin"/>
    <property type="match status" value="1"/>
</dbReference>
<comment type="similarity">
    <text evidence="1">Belongs to the myozenin family.</text>
</comment>
<sequence>HLQETLQGQNATQGEKGSDCFNSEIYINQPGKNSLVTTLKHTVAKKGIPSVLAPGYGGPLKEVPPEKFNVTVIPKSYQSPWEEKPIDNESLLAKISTHLPEPPYKLTPANYKCFNRYRLITTDTFTLISTKLLKLNL</sequence>
<evidence type="ECO:0000313" key="3">
    <source>
        <dbReference type="Ensembl" id="ENSSANP00000002970.1"/>
    </source>
</evidence>
<name>A0A671KCD7_9TELE</name>
<dbReference type="PANTHER" id="PTHR15941:SF16">
    <property type="entry name" value="MYOZENIN 3A-RELATED"/>
    <property type="match status" value="1"/>
</dbReference>
<dbReference type="GO" id="GO:0003779">
    <property type="term" value="F:actin binding"/>
    <property type="evidence" value="ECO:0007669"/>
    <property type="project" value="TreeGrafter"/>
</dbReference>
<dbReference type="GO" id="GO:0030018">
    <property type="term" value="C:Z disc"/>
    <property type="evidence" value="ECO:0007669"/>
    <property type="project" value="InterPro"/>
</dbReference>
<dbReference type="Proteomes" id="UP000472260">
    <property type="component" value="Unassembled WGS sequence"/>
</dbReference>
<dbReference type="Ensembl" id="ENSSANT00000003208.1">
    <property type="protein sequence ID" value="ENSSANP00000002970.1"/>
    <property type="gene ID" value="ENSSANG00000001663.1"/>
</dbReference>
<evidence type="ECO:0000256" key="2">
    <source>
        <dbReference type="ARBA" id="ARBA00022553"/>
    </source>
</evidence>
<reference evidence="3" key="2">
    <citation type="submission" date="2025-09" db="UniProtKB">
        <authorList>
            <consortium name="Ensembl"/>
        </authorList>
    </citation>
    <scope>IDENTIFICATION</scope>
</reference>
<evidence type="ECO:0000313" key="4">
    <source>
        <dbReference type="Proteomes" id="UP000472260"/>
    </source>
</evidence>
<keyword evidence="2" id="KW-0597">Phosphoprotein</keyword>
<reference evidence="3" key="1">
    <citation type="submission" date="2025-08" db="UniProtKB">
        <authorList>
            <consortium name="Ensembl"/>
        </authorList>
    </citation>
    <scope>IDENTIFICATION</scope>
</reference>
<keyword evidence="4" id="KW-1185">Reference proteome</keyword>
<organism evidence="3 4">
    <name type="scientific">Sinocyclocheilus anshuiensis</name>
    <dbReference type="NCBI Taxonomy" id="1608454"/>
    <lineage>
        <taxon>Eukaryota</taxon>
        <taxon>Metazoa</taxon>
        <taxon>Chordata</taxon>
        <taxon>Craniata</taxon>
        <taxon>Vertebrata</taxon>
        <taxon>Euteleostomi</taxon>
        <taxon>Actinopterygii</taxon>
        <taxon>Neopterygii</taxon>
        <taxon>Teleostei</taxon>
        <taxon>Ostariophysi</taxon>
        <taxon>Cypriniformes</taxon>
        <taxon>Cyprinidae</taxon>
        <taxon>Cyprininae</taxon>
        <taxon>Sinocyclocheilus</taxon>
    </lineage>
</organism>
<dbReference type="GO" id="GO:0051373">
    <property type="term" value="F:FATZ binding"/>
    <property type="evidence" value="ECO:0007669"/>
    <property type="project" value="TreeGrafter"/>
</dbReference>
<dbReference type="InterPro" id="IPR008438">
    <property type="entry name" value="MYOZ"/>
</dbReference>
<evidence type="ECO:0000256" key="1">
    <source>
        <dbReference type="ARBA" id="ARBA00009126"/>
    </source>
</evidence>
<dbReference type="AlphaFoldDB" id="A0A671KCD7"/>
<proteinExistence type="inferred from homology"/>